<reference evidence="4" key="1">
    <citation type="submission" date="2013-04" db="EMBL/GenBank/DDBJ databases">
        <title>The genome sequencing project of 58 acetic acid bacteria.</title>
        <authorList>
            <person name="Okamoto-Kainuma A."/>
            <person name="Ishikawa M."/>
            <person name="Umino S."/>
            <person name="Koizumi Y."/>
            <person name="Shiwa Y."/>
            <person name="Yoshikawa H."/>
            <person name="Matsutani M."/>
            <person name="Matsushita K."/>
        </authorList>
    </citation>
    <scope>NUCLEOTIDE SEQUENCE</scope>
    <source>
        <strain evidence="4">NRIC 0535</strain>
    </source>
</reference>
<dbReference type="Pfam" id="PF02826">
    <property type="entry name" value="2-Hacid_dh_C"/>
    <property type="match status" value="1"/>
</dbReference>
<evidence type="ECO:0000313" key="5">
    <source>
        <dbReference type="Proteomes" id="UP001062776"/>
    </source>
</evidence>
<keyword evidence="2" id="KW-0520">NAD</keyword>
<protein>
    <submittedName>
        <fullName evidence="4">D-isomer specific 2-hydroxyacid dehydrogenase</fullName>
    </submittedName>
</protein>
<dbReference type="EMBL" id="BAPV01000005">
    <property type="protein sequence ID" value="GBQ86386.1"/>
    <property type="molecule type" value="Genomic_DNA"/>
</dbReference>
<dbReference type="CDD" id="cd12164">
    <property type="entry name" value="GDH_like_2"/>
    <property type="match status" value="1"/>
</dbReference>
<name>A0ABQ0Q0W8_9PROT</name>
<feature type="domain" description="D-isomer specific 2-hydroxyacid dehydrogenase NAD-binding" evidence="3">
    <location>
        <begin position="106"/>
        <end position="281"/>
    </location>
</feature>
<organism evidence="4 5">
    <name type="scientific">Asaia krungthepensis NRIC 0535</name>
    <dbReference type="NCBI Taxonomy" id="1307925"/>
    <lineage>
        <taxon>Bacteria</taxon>
        <taxon>Pseudomonadati</taxon>
        <taxon>Pseudomonadota</taxon>
        <taxon>Alphaproteobacteria</taxon>
        <taxon>Acetobacterales</taxon>
        <taxon>Acetobacteraceae</taxon>
        <taxon>Asaia</taxon>
    </lineage>
</organism>
<accession>A0ABQ0Q0W8</accession>
<keyword evidence="1" id="KW-0560">Oxidoreductase</keyword>
<proteinExistence type="predicted"/>
<gene>
    <name evidence="4" type="ORF">AA0535_1008</name>
</gene>
<evidence type="ECO:0000313" key="4">
    <source>
        <dbReference type="EMBL" id="GBQ86386.1"/>
    </source>
</evidence>
<dbReference type="InterPro" id="IPR006140">
    <property type="entry name" value="D-isomer_DH_NAD-bd"/>
</dbReference>
<evidence type="ECO:0000256" key="2">
    <source>
        <dbReference type="ARBA" id="ARBA00023027"/>
    </source>
</evidence>
<dbReference type="Gene3D" id="3.40.50.720">
    <property type="entry name" value="NAD(P)-binding Rossmann-like Domain"/>
    <property type="match status" value="2"/>
</dbReference>
<dbReference type="RefSeq" id="WP_264814819.1">
    <property type="nucleotide sequence ID" value="NZ_BAPV01000005.1"/>
</dbReference>
<evidence type="ECO:0000259" key="3">
    <source>
        <dbReference type="Pfam" id="PF02826"/>
    </source>
</evidence>
<keyword evidence="5" id="KW-1185">Reference proteome</keyword>
<dbReference type="Proteomes" id="UP001062776">
    <property type="component" value="Unassembled WGS sequence"/>
</dbReference>
<dbReference type="PANTHER" id="PTHR43333">
    <property type="entry name" value="2-HACID_DH_C DOMAIN-CONTAINING PROTEIN"/>
    <property type="match status" value="1"/>
</dbReference>
<evidence type="ECO:0000256" key="1">
    <source>
        <dbReference type="ARBA" id="ARBA00023002"/>
    </source>
</evidence>
<comment type="caution">
    <text evidence="4">The sequence shown here is derived from an EMBL/GenBank/DDBJ whole genome shotgun (WGS) entry which is preliminary data.</text>
</comment>
<dbReference type="SUPFAM" id="SSF51735">
    <property type="entry name" value="NAD(P)-binding Rossmann-fold domains"/>
    <property type="match status" value="1"/>
</dbReference>
<dbReference type="PANTHER" id="PTHR43333:SF1">
    <property type="entry name" value="D-ISOMER SPECIFIC 2-HYDROXYACID DEHYDROGENASE NAD-BINDING DOMAIN-CONTAINING PROTEIN"/>
    <property type="match status" value="1"/>
</dbReference>
<sequence>MAPRLIISADGPEAYAGWRDSFAQHAPEIDVVSWFDTQTPREEAQYALVWEADDHDLRAMHHMRGILCTGAGVNHLVSSPDFPHHVPLVRMGGGDTGTLMADYVLWACMTLLRDARTWALQQERHVWARNLVSRTSASTHVTVLGYGQIGSVVAQRLARAGFQVTAWRRASGETRDGEVRLLGGEEGFASALAGTDLLVNLLPSTPQTRQILNRGSLSLLKRGAGLINVGRGDHLVEADLLALLEAGHLAGAVLDVVAQEPLSPVSPLWDHPAITLTPHVASEASREAQVRYLAQSIAQLERGEMPALLFDHRRGY</sequence>
<dbReference type="InterPro" id="IPR036291">
    <property type="entry name" value="NAD(P)-bd_dom_sf"/>
</dbReference>